<dbReference type="InterPro" id="IPR011576">
    <property type="entry name" value="Pyridox_Oxase_N"/>
</dbReference>
<dbReference type="PIRSF" id="PIRSF000190">
    <property type="entry name" value="Pyd_amn-ph_oxd"/>
    <property type="match status" value="1"/>
</dbReference>
<feature type="binding site" evidence="5 6">
    <location>
        <position position="126"/>
    </location>
    <ligand>
        <name>substrate</name>
    </ligand>
</feature>
<comment type="cofactor">
    <cofactor evidence="5 7">
        <name>FMN</name>
        <dbReference type="ChEBI" id="CHEBI:58210"/>
    </cofactor>
    <text evidence="5 7">Binds 1 FMN per subunit.</text>
</comment>
<feature type="binding site" evidence="5 7">
    <location>
        <begin position="144"/>
        <end position="145"/>
    </location>
    <ligand>
        <name>FMN</name>
        <dbReference type="ChEBI" id="CHEBI:58210"/>
    </ligand>
</feature>
<comment type="function">
    <text evidence="5">Catalyzes the oxidation of either pyridoxine 5'-phosphate (PNP) or pyridoxamine 5'-phosphate (PMP) into pyridoxal 5'-phosphate (PLP).</text>
</comment>
<dbReference type="InterPro" id="IPR019740">
    <property type="entry name" value="Pyridox_Oxase_CS"/>
</dbReference>
<feature type="binding site" evidence="6">
    <location>
        <begin position="7"/>
        <end position="10"/>
    </location>
    <ligand>
        <name>substrate</name>
    </ligand>
</feature>
<sequence length="219" mass="25108">MDFSEQRLSYEQGQLDETSLPNDAKALFEGWIKHAIDAKVAEPYAMSLATCGTDGKPAVRIVLLREIKQTTDGFALVFYTNYDSAKGIDLTQNPNAEALFFWQSQERQVRLSGQVSKLDVDKSQKYFHKRPIDSQIAAWVSNPQSGQVSNRQVMEDKFEQLKQQHADDDVIAMPSFWGGYQLDVSEVEFWQGRANRMHDRIVYRKKDNGQGYDVHRLLP</sequence>
<evidence type="ECO:0000256" key="1">
    <source>
        <dbReference type="ARBA" id="ARBA00007301"/>
    </source>
</evidence>
<dbReference type="EMBL" id="MUYT01000001">
    <property type="protein sequence ID" value="OOS22913.1"/>
    <property type="molecule type" value="Genomic_DNA"/>
</dbReference>
<comment type="caution">
    <text evidence="5">Lacks conserved residue(s) required for the propagation of feature annotation.</text>
</comment>
<feature type="binding site" evidence="5 6">
    <location>
        <position position="134"/>
    </location>
    <ligand>
        <name>substrate</name>
    </ligand>
</feature>
<keyword evidence="4 5" id="KW-0560">Oxidoreductase</keyword>
<evidence type="ECO:0000259" key="9">
    <source>
        <dbReference type="Pfam" id="PF10590"/>
    </source>
</evidence>
<dbReference type="GO" id="GO:0010181">
    <property type="term" value="F:FMN binding"/>
    <property type="evidence" value="ECO:0007669"/>
    <property type="project" value="UniProtKB-UniRule"/>
</dbReference>
<dbReference type="InterPro" id="IPR000659">
    <property type="entry name" value="Pyridox_Oxase"/>
</dbReference>
<dbReference type="NCBIfam" id="NF004231">
    <property type="entry name" value="PRK05679.1"/>
    <property type="match status" value="1"/>
</dbReference>
<dbReference type="PANTHER" id="PTHR10851">
    <property type="entry name" value="PYRIDOXINE-5-PHOSPHATE OXIDASE"/>
    <property type="match status" value="1"/>
</dbReference>
<evidence type="ECO:0000256" key="5">
    <source>
        <dbReference type="HAMAP-Rule" id="MF_01629"/>
    </source>
</evidence>
<evidence type="ECO:0000256" key="3">
    <source>
        <dbReference type="ARBA" id="ARBA00022643"/>
    </source>
</evidence>
<dbReference type="PANTHER" id="PTHR10851:SF0">
    <property type="entry name" value="PYRIDOXINE-5'-PHOSPHATE OXIDASE"/>
    <property type="match status" value="1"/>
</dbReference>
<accession>A0A1T0CKT9</accession>
<comment type="pathway">
    <text evidence="5">Cofactor metabolism; pyridoxal 5'-phosphate salvage; pyridoxal 5'-phosphate from pyridoxine 5'-phosphate: step 1/1.</text>
</comment>
<evidence type="ECO:0000256" key="2">
    <source>
        <dbReference type="ARBA" id="ARBA00022630"/>
    </source>
</evidence>
<dbReference type="Pfam" id="PF01243">
    <property type="entry name" value="PNPOx_N"/>
    <property type="match status" value="1"/>
</dbReference>
<feature type="binding site" evidence="5 6">
    <location>
        <begin position="196"/>
        <end position="198"/>
    </location>
    <ligand>
        <name>substrate</name>
    </ligand>
</feature>
<feature type="binding site" evidence="5 7">
    <location>
        <begin position="79"/>
        <end position="80"/>
    </location>
    <ligand>
        <name>FMN</name>
        <dbReference type="ChEBI" id="CHEBI:58210"/>
    </ligand>
</feature>
<feature type="binding site" evidence="5 7">
    <location>
        <position position="108"/>
    </location>
    <ligand>
        <name>FMN</name>
        <dbReference type="ChEBI" id="CHEBI:58210"/>
    </ligand>
</feature>
<protein>
    <recommendedName>
        <fullName evidence="5">Pyridoxine/pyridoxamine 5'-phosphate oxidase</fullName>
        <ecNumber evidence="5">1.4.3.5</ecNumber>
    </recommendedName>
    <alternativeName>
        <fullName evidence="5">PNP/PMP oxidase</fullName>
        <shortName evidence="5">PNPOx</shortName>
    </alternativeName>
    <alternativeName>
        <fullName evidence="5">Pyridoxal 5'-phosphate synthase</fullName>
    </alternativeName>
</protein>
<feature type="binding site" evidence="5 7">
    <location>
        <position position="190"/>
    </location>
    <ligand>
        <name>FMN</name>
        <dbReference type="ChEBI" id="CHEBI:58210"/>
    </ligand>
</feature>
<feature type="binding site" evidence="5 7">
    <location>
        <position position="200"/>
    </location>
    <ligand>
        <name>FMN</name>
        <dbReference type="ChEBI" id="CHEBI:58210"/>
    </ligand>
</feature>
<evidence type="ECO:0000313" key="11">
    <source>
        <dbReference type="Proteomes" id="UP000191094"/>
    </source>
</evidence>
<dbReference type="Gene3D" id="2.30.110.10">
    <property type="entry name" value="Electron Transport, Fmn-binding Protein, Chain A"/>
    <property type="match status" value="1"/>
</dbReference>
<feature type="binding site" evidence="5 6">
    <location>
        <position position="65"/>
    </location>
    <ligand>
        <name>substrate</name>
    </ligand>
</feature>
<reference evidence="10 11" key="1">
    <citation type="submission" date="2017-02" db="EMBL/GenBank/DDBJ databases">
        <title>Draft genome sequence of Moraxella lincolnii CCUG 9405T type strain.</title>
        <authorList>
            <person name="Salva-Serra F."/>
            <person name="Engstrom-Jakobsson H."/>
            <person name="Thorell K."/>
            <person name="Jaen-Luchoro D."/>
            <person name="Gonzales-Siles L."/>
            <person name="Karlsson R."/>
            <person name="Yazdan S."/>
            <person name="Boulund F."/>
            <person name="Johnning A."/>
            <person name="Engstrand L."/>
            <person name="Kristiansson E."/>
            <person name="Moore E."/>
        </authorList>
    </citation>
    <scope>NUCLEOTIDE SEQUENCE [LARGE SCALE GENOMIC DNA]</scope>
    <source>
        <strain evidence="10 11">CCUG 9405</strain>
    </source>
</reference>
<evidence type="ECO:0000256" key="4">
    <source>
        <dbReference type="ARBA" id="ARBA00023002"/>
    </source>
</evidence>
<dbReference type="PROSITE" id="PS01064">
    <property type="entry name" value="PYRIDOX_OXIDASE"/>
    <property type="match status" value="1"/>
</dbReference>
<dbReference type="RefSeq" id="WP_205760085.1">
    <property type="nucleotide sequence ID" value="NZ_CP147511.1"/>
</dbReference>
<dbReference type="GO" id="GO:0004733">
    <property type="term" value="F:pyridoxamine phosphate oxidase activity"/>
    <property type="evidence" value="ECO:0007669"/>
    <property type="project" value="UniProtKB-UniRule"/>
</dbReference>
<evidence type="ECO:0000259" key="8">
    <source>
        <dbReference type="Pfam" id="PF01243"/>
    </source>
</evidence>
<name>A0A1T0CKT9_9GAMM</name>
<comment type="subunit">
    <text evidence="5">Homodimer.</text>
</comment>
<dbReference type="Proteomes" id="UP000191094">
    <property type="component" value="Unassembled WGS sequence"/>
</dbReference>
<comment type="catalytic activity">
    <reaction evidence="5">
        <text>pyridoxine 5'-phosphate + O2 = pyridoxal 5'-phosphate + H2O2</text>
        <dbReference type="Rhea" id="RHEA:15149"/>
        <dbReference type="ChEBI" id="CHEBI:15379"/>
        <dbReference type="ChEBI" id="CHEBI:16240"/>
        <dbReference type="ChEBI" id="CHEBI:58589"/>
        <dbReference type="ChEBI" id="CHEBI:597326"/>
        <dbReference type="EC" id="1.4.3.5"/>
    </reaction>
</comment>
<dbReference type="AlphaFoldDB" id="A0A1T0CKT9"/>
<evidence type="ECO:0000313" key="10">
    <source>
        <dbReference type="EMBL" id="OOS22913.1"/>
    </source>
</evidence>
<organism evidence="10 11">
    <name type="scientific">Lwoffella lincolnii</name>
    <dbReference type="NCBI Taxonomy" id="90241"/>
    <lineage>
        <taxon>Bacteria</taxon>
        <taxon>Pseudomonadati</taxon>
        <taxon>Pseudomonadota</taxon>
        <taxon>Gammaproteobacteria</taxon>
        <taxon>Moraxellales</taxon>
        <taxon>Moraxellaceae</taxon>
        <taxon>Lwoffella</taxon>
    </lineage>
</organism>
<feature type="domain" description="Pyridoxamine 5'-phosphate oxidase N-terminal" evidence="8">
    <location>
        <begin position="33"/>
        <end position="164"/>
    </location>
</feature>
<proteinExistence type="inferred from homology"/>
<comment type="similarity">
    <text evidence="1 5">Belongs to the pyridoxamine 5'-phosphate oxidase family.</text>
</comment>
<dbReference type="EC" id="1.4.3.5" evidence="5"/>
<comment type="pathway">
    <text evidence="5">Cofactor metabolism; pyridoxal 5'-phosphate salvage; pyridoxal 5'-phosphate from pyridoxamine 5'-phosphate: step 1/1.</text>
</comment>
<dbReference type="STRING" id="90241.B0682_01275"/>
<dbReference type="SUPFAM" id="SSF50475">
    <property type="entry name" value="FMN-binding split barrel"/>
    <property type="match status" value="1"/>
</dbReference>
<keyword evidence="3 5" id="KW-0288">FMN</keyword>
<keyword evidence="11" id="KW-1185">Reference proteome</keyword>
<keyword evidence="2 5" id="KW-0285">Flavoprotein</keyword>
<feature type="binding site" evidence="5 6">
    <location>
        <position position="130"/>
    </location>
    <ligand>
        <name>substrate</name>
    </ligand>
</feature>
<gene>
    <name evidence="5" type="primary">pdxH</name>
    <name evidence="10" type="ORF">B0682_01275</name>
</gene>
<dbReference type="InterPro" id="IPR012349">
    <property type="entry name" value="Split_barrel_FMN-bd"/>
</dbReference>
<comment type="catalytic activity">
    <reaction evidence="5">
        <text>pyridoxamine 5'-phosphate + O2 + H2O = pyridoxal 5'-phosphate + H2O2 + NH4(+)</text>
        <dbReference type="Rhea" id="RHEA:15817"/>
        <dbReference type="ChEBI" id="CHEBI:15377"/>
        <dbReference type="ChEBI" id="CHEBI:15379"/>
        <dbReference type="ChEBI" id="CHEBI:16240"/>
        <dbReference type="ChEBI" id="CHEBI:28938"/>
        <dbReference type="ChEBI" id="CHEBI:58451"/>
        <dbReference type="ChEBI" id="CHEBI:597326"/>
        <dbReference type="EC" id="1.4.3.5"/>
    </reaction>
</comment>
<dbReference type="HAMAP" id="MF_01629">
    <property type="entry name" value="PdxH"/>
    <property type="match status" value="1"/>
</dbReference>
<dbReference type="InterPro" id="IPR019576">
    <property type="entry name" value="Pyridoxamine_oxidase_dimer_C"/>
</dbReference>
<comment type="caution">
    <text evidence="10">The sequence shown here is derived from an EMBL/GenBank/DDBJ whole genome shotgun (WGS) entry which is preliminary data.</text>
</comment>
<dbReference type="UniPathway" id="UPA01068">
    <property type="reaction ID" value="UER00304"/>
</dbReference>
<dbReference type="NCBIfam" id="TIGR00558">
    <property type="entry name" value="pdxH"/>
    <property type="match status" value="1"/>
</dbReference>
<keyword evidence="5" id="KW-0664">Pyridoxine biosynthesis</keyword>
<dbReference type="Pfam" id="PF10590">
    <property type="entry name" value="PNP_phzG_C"/>
    <property type="match status" value="1"/>
</dbReference>
<feature type="binding site" evidence="5 7">
    <location>
        <position position="86"/>
    </location>
    <ligand>
        <name>FMN</name>
        <dbReference type="ChEBI" id="CHEBI:58210"/>
    </ligand>
</feature>
<evidence type="ECO:0000256" key="6">
    <source>
        <dbReference type="PIRSR" id="PIRSR000190-1"/>
    </source>
</evidence>
<dbReference type="GO" id="GO:0008615">
    <property type="term" value="P:pyridoxine biosynthetic process"/>
    <property type="evidence" value="ECO:0007669"/>
    <property type="project" value="UniProtKB-UniRule"/>
</dbReference>
<evidence type="ECO:0000256" key="7">
    <source>
        <dbReference type="PIRSR" id="PIRSR000190-2"/>
    </source>
</evidence>
<feature type="binding site" evidence="5">
    <location>
        <begin position="60"/>
        <end position="65"/>
    </location>
    <ligand>
        <name>FMN</name>
        <dbReference type="ChEBI" id="CHEBI:58210"/>
    </ligand>
</feature>
<feature type="domain" description="Pyridoxine 5'-phosphate oxidase dimerisation C-terminal" evidence="9">
    <location>
        <begin position="177"/>
        <end position="219"/>
    </location>
</feature>